<keyword evidence="1" id="KW-0732">Signal</keyword>
<name>A0A3N1MBU8_9PROT</name>
<protein>
    <recommendedName>
        <fullName evidence="4">Lipoprotein</fullName>
    </recommendedName>
</protein>
<feature type="chain" id="PRO_5018018423" description="Lipoprotein" evidence="1">
    <location>
        <begin position="21"/>
        <end position="57"/>
    </location>
</feature>
<dbReference type="AlphaFoldDB" id="A0A3N1MBU8"/>
<sequence>MKRLAALLLLFGLGGCMAVATPPDEQARLESDGECRNATPGNRLPFFRCQGDYDSFE</sequence>
<evidence type="ECO:0000313" key="2">
    <source>
        <dbReference type="EMBL" id="ROQ00230.1"/>
    </source>
</evidence>
<dbReference type="Proteomes" id="UP000278222">
    <property type="component" value="Unassembled WGS sequence"/>
</dbReference>
<evidence type="ECO:0000256" key="1">
    <source>
        <dbReference type="SAM" id="SignalP"/>
    </source>
</evidence>
<accession>A0A3N1MBU8</accession>
<organism evidence="2 3">
    <name type="scientific">Stella humosa</name>
    <dbReference type="NCBI Taxonomy" id="94"/>
    <lineage>
        <taxon>Bacteria</taxon>
        <taxon>Pseudomonadati</taxon>
        <taxon>Pseudomonadota</taxon>
        <taxon>Alphaproteobacteria</taxon>
        <taxon>Rhodospirillales</taxon>
        <taxon>Stellaceae</taxon>
        <taxon>Stella</taxon>
    </lineage>
</organism>
<reference evidence="2 3" key="1">
    <citation type="submission" date="2018-11" db="EMBL/GenBank/DDBJ databases">
        <title>Genomic Encyclopedia of Type Strains, Phase IV (KMG-IV): sequencing the most valuable type-strain genomes for metagenomic binning, comparative biology and taxonomic classification.</title>
        <authorList>
            <person name="Goeker M."/>
        </authorList>
    </citation>
    <scope>NUCLEOTIDE SEQUENCE [LARGE SCALE GENOMIC DNA]</scope>
    <source>
        <strain evidence="2 3">DSM 5900</strain>
    </source>
</reference>
<proteinExistence type="predicted"/>
<dbReference type="EMBL" id="RJKX01000013">
    <property type="protein sequence ID" value="ROQ00230.1"/>
    <property type="molecule type" value="Genomic_DNA"/>
</dbReference>
<evidence type="ECO:0008006" key="4">
    <source>
        <dbReference type="Google" id="ProtNLM"/>
    </source>
</evidence>
<feature type="signal peptide" evidence="1">
    <location>
        <begin position="1"/>
        <end position="20"/>
    </location>
</feature>
<comment type="caution">
    <text evidence="2">The sequence shown here is derived from an EMBL/GenBank/DDBJ whole genome shotgun (WGS) entry which is preliminary data.</text>
</comment>
<evidence type="ECO:0000313" key="3">
    <source>
        <dbReference type="Proteomes" id="UP000278222"/>
    </source>
</evidence>
<gene>
    <name evidence="2" type="ORF">EDC65_2026</name>
</gene>
<dbReference type="RefSeq" id="WP_170216435.1">
    <property type="nucleotide sequence ID" value="NZ_AP019700.1"/>
</dbReference>
<keyword evidence="3" id="KW-1185">Reference proteome</keyword>
<dbReference type="PROSITE" id="PS51257">
    <property type="entry name" value="PROKAR_LIPOPROTEIN"/>
    <property type="match status" value="1"/>
</dbReference>